<protein>
    <recommendedName>
        <fullName evidence="6">Vegetative incompatibility protein HET-E-1</fullName>
    </recommendedName>
</protein>
<name>A0AAD6MYS9_9EURO</name>
<evidence type="ECO:0000256" key="1">
    <source>
        <dbReference type="ARBA" id="ARBA00022574"/>
    </source>
</evidence>
<sequence length="427" mass="46614">MFFSVTFSPKGRLLASDSEDKTICIWDVATGALTQTLQTGSSCRSVAFSPTGRLLASSSIEIWDLETSTAIQTLAVHSDKVSSVAFSPDGCVLASGSVNSTLRLWDLAMGDNMRESFLSKIWSLAYSPDGRLLASLSNNGIGLWDPATGALIRVLKNHPTDFESISFSPDGHTLASGLANGYICLWSPATGILRQILKGHSTKQVWAVAFSSSGRLLASISGSKTVYLWDTEVGHALYTLRCHLISAGSVSFSPDNHLLATSDGTTVYIWNPATGALLHTLAKDLRSPYRFDSRSVLLSCSGRLLAYDSKHRIVRLWNPAMSSPIQTLEDHSDDGRSTCFNDFHVHNDLDTEYSCAIPASRSPHMCLDTSIERGQWIKVKGERKLWLPHESRPTSLLPFTLLHTFKVYDNTVALGHQSGKVSFIVVT</sequence>
<keyword evidence="2" id="KW-0677">Repeat</keyword>
<feature type="repeat" description="WD" evidence="3">
    <location>
        <begin position="74"/>
        <end position="115"/>
    </location>
</feature>
<evidence type="ECO:0008006" key="6">
    <source>
        <dbReference type="Google" id="ProtNLM"/>
    </source>
</evidence>
<dbReference type="SMART" id="SM00320">
    <property type="entry name" value="WD40"/>
    <property type="match status" value="7"/>
</dbReference>
<reference evidence="4" key="2">
    <citation type="submission" date="2023-01" db="EMBL/GenBank/DDBJ databases">
        <authorList>
            <person name="Petersen C."/>
        </authorList>
    </citation>
    <scope>NUCLEOTIDE SEQUENCE</scope>
    <source>
        <strain evidence="4">IBT 17514</strain>
    </source>
</reference>
<evidence type="ECO:0000256" key="3">
    <source>
        <dbReference type="PROSITE-ProRule" id="PRU00221"/>
    </source>
</evidence>
<dbReference type="PANTHER" id="PTHR19848">
    <property type="entry name" value="WD40 REPEAT PROTEIN"/>
    <property type="match status" value="1"/>
</dbReference>
<accession>A0AAD6MYS9</accession>
<dbReference type="InterPro" id="IPR001680">
    <property type="entry name" value="WD40_rpt"/>
</dbReference>
<dbReference type="PROSITE" id="PS00678">
    <property type="entry name" value="WD_REPEATS_1"/>
    <property type="match status" value="1"/>
</dbReference>
<evidence type="ECO:0000256" key="2">
    <source>
        <dbReference type="ARBA" id="ARBA00022737"/>
    </source>
</evidence>
<gene>
    <name evidence="4" type="ORF">N7493_002251</name>
</gene>
<dbReference type="InterPro" id="IPR020472">
    <property type="entry name" value="WD40_PAC1"/>
</dbReference>
<dbReference type="PROSITE" id="PS50082">
    <property type="entry name" value="WD_REPEATS_2"/>
    <property type="match status" value="4"/>
</dbReference>
<feature type="repeat" description="WD" evidence="3">
    <location>
        <begin position="155"/>
        <end position="187"/>
    </location>
</feature>
<dbReference type="CDD" id="cd00200">
    <property type="entry name" value="WD40"/>
    <property type="match status" value="1"/>
</dbReference>
<feature type="repeat" description="WD" evidence="3">
    <location>
        <begin position="1"/>
        <end position="36"/>
    </location>
</feature>
<dbReference type="EMBL" id="JAQJAN010000003">
    <property type="protein sequence ID" value="KAJ5733465.1"/>
    <property type="molecule type" value="Genomic_DNA"/>
</dbReference>
<keyword evidence="1 3" id="KW-0853">WD repeat</keyword>
<comment type="caution">
    <text evidence="4">The sequence shown here is derived from an EMBL/GenBank/DDBJ whole genome shotgun (WGS) entry which is preliminary data.</text>
</comment>
<proteinExistence type="predicted"/>
<organism evidence="4 5">
    <name type="scientific">Penicillium malachiteum</name>
    <dbReference type="NCBI Taxonomy" id="1324776"/>
    <lineage>
        <taxon>Eukaryota</taxon>
        <taxon>Fungi</taxon>
        <taxon>Dikarya</taxon>
        <taxon>Ascomycota</taxon>
        <taxon>Pezizomycotina</taxon>
        <taxon>Eurotiomycetes</taxon>
        <taxon>Eurotiomycetidae</taxon>
        <taxon>Eurotiales</taxon>
        <taxon>Aspergillaceae</taxon>
        <taxon>Penicillium</taxon>
    </lineage>
</organism>
<reference evidence="4" key="1">
    <citation type="journal article" date="2023" name="IMA Fungus">
        <title>Comparative genomic study of the Penicillium genus elucidates a diverse pangenome and 15 lateral gene transfer events.</title>
        <authorList>
            <person name="Petersen C."/>
            <person name="Sorensen T."/>
            <person name="Nielsen M.R."/>
            <person name="Sondergaard T.E."/>
            <person name="Sorensen J.L."/>
            <person name="Fitzpatrick D.A."/>
            <person name="Frisvad J.C."/>
            <person name="Nielsen K.L."/>
        </authorList>
    </citation>
    <scope>NUCLEOTIDE SEQUENCE</scope>
    <source>
        <strain evidence="4">IBT 17514</strain>
    </source>
</reference>
<evidence type="ECO:0000313" key="5">
    <source>
        <dbReference type="Proteomes" id="UP001215712"/>
    </source>
</evidence>
<dbReference type="Proteomes" id="UP001215712">
    <property type="component" value="Unassembled WGS sequence"/>
</dbReference>
<keyword evidence="5" id="KW-1185">Reference proteome</keyword>
<dbReference type="InterPro" id="IPR019775">
    <property type="entry name" value="WD40_repeat_CS"/>
</dbReference>
<dbReference type="SUPFAM" id="SSF117289">
    <property type="entry name" value="Nucleoporin domain"/>
    <property type="match status" value="1"/>
</dbReference>
<dbReference type="PRINTS" id="PR00320">
    <property type="entry name" value="GPROTEINBRPT"/>
</dbReference>
<dbReference type="SUPFAM" id="SSF63829">
    <property type="entry name" value="Calcium-dependent phosphotriesterase"/>
    <property type="match status" value="1"/>
</dbReference>
<feature type="repeat" description="WD" evidence="3">
    <location>
        <begin position="205"/>
        <end position="239"/>
    </location>
</feature>
<dbReference type="InterPro" id="IPR015943">
    <property type="entry name" value="WD40/YVTN_repeat-like_dom_sf"/>
</dbReference>
<dbReference type="AlphaFoldDB" id="A0AAD6MYS9"/>
<dbReference type="Pfam" id="PF00400">
    <property type="entry name" value="WD40"/>
    <property type="match status" value="7"/>
</dbReference>
<dbReference type="Gene3D" id="2.130.10.10">
    <property type="entry name" value="YVTN repeat-like/Quinoprotein amine dehydrogenase"/>
    <property type="match status" value="4"/>
</dbReference>
<dbReference type="PROSITE" id="PS50294">
    <property type="entry name" value="WD_REPEATS_REGION"/>
    <property type="match status" value="3"/>
</dbReference>
<dbReference type="PANTHER" id="PTHR19848:SF8">
    <property type="entry name" value="F-BOX AND WD REPEAT DOMAIN CONTAINING 7"/>
    <property type="match status" value="1"/>
</dbReference>
<evidence type="ECO:0000313" key="4">
    <source>
        <dbReference type="EMBL" id="KAJ5733465.1"/>
    </source>
</evidence>